<dbReference type="Pfam" id="PF21665">
    <property type="entry name" value="Type_III_SycN"/>
    <property type="match status" value="1"/>
</dbReference>
<dbReference type="RefSeq" id="WP_136386488.1">
    <property type="nucleotide sequence ID" value="NZ_SSOD01000018.1"/>
</dbReference>
<comment type="caution">
    <text evidence="1">The sequence shown here is derived from an EMBL/GenBank/DDBJ whole genome shotgun (WGS) entry which is preliminary data.</text>
</comment>
<evidence type="ECO:0000313" key="2">
    <source>
        <dbReference type="Proteomes" id="UP000307956"/>
    </source>
</evidence>
<dbReference type="EMBL" id="SSOD01000018">
    <property type="protein sequence ID" value="THF57283.1"/>
    <property type="molecule type" value="Genomic_DNA"/>
</dbReference>
<accession>A0A4S4ADX3</accession>
<dbReference type="GO" id="GO:0009306">
    <property type="term" value="P:protein secretion"/>
    <property type="evidence" value="ECO:0007669"/>
    <property type="project" value="InterPro"/>
</dbReference>
<dbReference type="InterPro" id="IPR012673">
    <property type="entry name" value="T3SS_SynN"/>
</dbReference>
<dbReference type="Gene3D" id="3.30.1460.10">
    <property type="match status" value="1"/>
</dbReference>
<keyword evidence="2" id="KW-1185">Reference proteome</keyword>
<name>A0A4S4ADX3_9RHOO</name>
<sequence>MSWIDQTFEEFGRAIGVGPLRTGAGGGLSLRLGADGRLAFQVGEEAVLILLAQPLPPGDGLAAKLKALDLCHSRHGWSLPARAGLTKDGQLVFTLRLPAREFRLPLLEQAYEQLRRLHEQARA</sequence>
<gene>
    <name evidence="1" type="primary">sycN</name>
    <name evidence="1" type="ORF">E6O51_18475</name>
</gene>
<protein>
    <submittedName>
        <fullName evidence="1">Type III secretion chaperone SycN</fullName>
    </submittedName>
</protein>
<evidence type="ECO:0000313" key="1">
    <source>
        <dbReference type="EMBL" id="THF57283.1"/>
    </source>
</evidence>
<dbReference type="CDD" id="cd17031">
    <property type="entry name" value="T3SC_IA_SycN-like"/>
    <property type="match status" value="1"/>
</dbReference>
<organism evidence="1 2">
    <name type="scientific">Pseudothauera rhizosphaerae</name>
    <dbReference type="NCBI Taxonomy" id="2565932"/>
    <lineage>
        <taxon>Bacteria</taxon>
        <taxon>Pseudomonadati</taxon>
        <taxon>Pseudomonadota</taxon>
        <taxon>Betaproteobacteria</taxon>
        <taxon>Rhodocyclales</taxon>
        <taxon>Zoogloeaceae</taxon>
        <taxon>Pseudothauera</taxon>
    </lineage>
</organism>
<dbReference type="OrthoDB" id="8911028at2"/>
<dbReference type="SUPFAM" id="SSF69635">
    <property type="entry name" value="Type III secretory system chaperone-like"/>
    <property type="match status" value="1"/>
</dbReference>
<reference evidence="1 2" key="1">
    <citation type="submission" date="2019-04" db="EMBL/GenBank/DDBJ databases">
        <title>Azoarcus rhizosphaerae sp. nov. isolated from rhizosphere of Ficus religiosa.</title>
        <authorList>
            <person name="Lin S.-Y."/>
            <person name="Hameed A."/>
            <person name="Hsu Y.-H."/>
            <person name="Young C.-C."/>
        </authorList>
    </citation>
    <scope>NUCLEOTIDE SEQUENCE [LARGE SCALE GENOMIC DNA]</scope>
    <source>
        <strain evidence="1 2">CC-YHH848</strain>
    </source>
</reference>
<dbReference type="Proteomes" id="UP000307956">
    <property type="component" value="Unassembled WGS sequence"/>
</dbReference>
<proteinExistence type="predicted"/>
<dbReference type="AlphaFoldDB" id="A0A4S4ADX3"/>
<dbReference type="NCBIfam" id="TIGR02503">
    <property type="entry name" value="type_III_SycN"/>
    <property type="match status" value="1"/>
</dbReference>